<sequence>MNDAAASLPVIIVGGGFSGAMLAARLAEMGQASVLIERAEQVGLGVAYSTPLDDHRLNVRAERMSARPDRPADFTDWLAVHAPTYADPNGFAPRRLYGLYVQDRLTRTEAAYPGLIRRIRGEAVRIEGETVVLADGARISGRALVLATGNPPPRPAVENDGPRRIADPWRPDALAAIGPGEDVLILGSGLTMVDVVLALQAKGWRGRATVVSRRGLLPLAHGAHHDAPVDLPPEALTGALSRRLASAHRLARDHGWRRVMEGYRPITATLWRAASSVERARFLRHLRPWWDVRRHRIAPEIAEALEALKAESRLTVLSGRAQTITTDDQGARLTIRIRNGETQTLSAAWLIDCTGPGHDAARAPLTAALIAAGRARIDAADLGLDLDAEGRVLHADGAADPALFVLGPPARAAFWETIAVPDIRQRIEALARILTA</sequence>
<dbReference type="InterPro" id="IPR052189">
    <property type="entry name" value="L-asp_N-monooxygenase_NS-form"/>
</dbReference>
<dbReference type="Pfam" id="PF13454">
    <property type="entry name" value="NAD_binding_9"/>
    <property type="match status" value="1"/>
</dbReference>
<dbReference type="PRINTS" id="PR00368">
    <property type="entry name" value="FADPNR"/>
</dbReference>
<dbReference type="InterPro" id="IPR038732">
    <property type="entry name" value="HpyO/CreE_NAD-binding"/>
</dbReference>
<evidence type="ECO:0000259" key="1">
    <source>
        <dbReference type="Pfam" id="PF13454"/>
    </source>
</evidence>
<dbReference type="Gene3D" id="3.50.50.60">
    <property type="entry name" value="FAD/NAD(P)-binding domain"/>
    <property type="match status" value="1"/>
</dbReference>
<organism evidence="2 3">
    <name type="scientific">Brevundimonas olei</name>
    <dbReference type="NCBI Taxonomy" id="657642"/>
    <lineage>
        <taxon>Bacteria</taxon>
        <taxon>Pseudomonadati</taxon>
        <taxon>Pseudomonadota</taxon>
        <taxon>Alphaproteobacteria</taxon>
        <taxon>Caulobacterales</taxon>
        <taxon>Caulobacteraceae</taxon>
        <taxon>Brevundimonas</taxon>
    </lineage>
</organism>
<dbReference type="RefSeq" id="WP_338577312.1">
    <property type="nucleotide sequence ID" value="NZ_CP146369.1"/>
</dbReference>
<feature type="domain" description="FAD-dependent urate hydroxylase HpyO/Asp monooxygenase CreE-like FAD/NAD(P)-binding" evidence="1">
    <location>
        <begin position="11"/>
        <end position="150"/>
    </location>
</feature>
<proteinExistence type="predicted"/>
<evidence type="ECO:0000313" key="3">
    <source>
        <dbReference type="Proteomes" id="UP001363460"/>
    </source>
</evidence>
<dbReference type="EMBL" id="CP146369">
    <property type="protein sequence ID" value="WWT54927.1"/>
    <property type="molecule type" value="Genomic_DNA"/>
</dbReference>
<keyword evidence="3" id="KW-1185">Reference proteome</keyword>
<reference evidence="2 3" key="1">
    <citation type="submission" date="2024-02" db="EMBL/GenBank/DDBJ databases">
        <title>Distribution and functional of Brevundimonas-related endobacteria within Verticillium dahliae.</title>
        <authorList>
            <person name="Zeng H."/>
        </authorList>
    </citation>
    <scope>NUCLEOTIDE SEQUENCE [LARGE SCALE GENOMIC DNA]</scope>
    <source>
        <strain evidence="2 3">TRM 44200</strain>
    </source>
</reference>
<dbReference type="PANTHER" id="PTHR40254:SF1">
    <property type="entry name" value="BLR0577 PROTEIN"/>
    <property type="match status" value="1"/>
</dbReference>
<gene>
    <name evidence="2" type="ORF">V8J38_00380</name>
</gene>
<dbReference type="PRINTS" id="PR00411">
    <property type="entry name" value="PNDRDTASEI"/>
</dbReference>
<name>A0ABZ2ICF7_9CAUL</name>
<evidence type="ECO:0000313" key="2">
    <source>
        <dbReference type="EMBL" id="WWT54927.1"/>
    </source>
</evidence>
<accession>A0ABZ2ICF7</accession>
<dbReference type="Proteomes" id="UP001363460">
    <property type="component" value="Chromosome"/>
</dbReference>
<protein>
    <submittedName>
        <fullName evidence="2">FAD/NAD(P)-binding protein</fullName>
    </submittedName>
</protein>
<dbReference type="PANTHER" id="PTHR40254">
    <property type="entry name" value="BLR0577 PROTEIN"/>
    <property type="match status" value="1"/>
</dbReference>
<dbReference type="SUPFAM" id="SSF51905">
    <property type="entry name" value="FAD/NAD(P)-binding domain"/>
    <property type="match status" value="2"/>
</dbReference>
<dbReference type="InterPro" id="IPR036188">
    <property type="entry name" value="FAD/NAD-bd_sf"/>
</dbReference>